<evidence type="ECO:0000313" key="2">
    <source>
        <dbReference type="Proteomes" id="UP000824881"/>
    </source>
</evidence>
<organism evidence="1 2">
    <name type="scientific">Pleurotus cornucopiae</name>
    <name type="common">Cornucopia mushroom</name>
    <dbReference type="NCBI Taxonomy" id="5321"/>
    <lineage>
        <taxon>Eukaryota</taxon>
        <taxon>Fungi</taxon>
        <taxon>Dikarya</taxon>
        <taxon>Basidiomycota</taxon>
        <taxon>Agaricomycotina</taxon>
        <taxon>Agaricomycetes</taxon>
        <taxon>Agaricomycetidae</taxon>
        <taxon>Agaricales</taxon>
        <taxon>Pleurotineae</taxon>
        <taxon>Pleurotaceae</taxon>
        <taxon>Pleurotus</taxon>
    </lineage>
</organism>
<comment type="caution">
    <text evidence="1">The sequence shown here is derived from an EMBL/GenBank/DDBJ whole genome shotgun (WGS) entry which is preliminary data.</text>
</comment>
<evidence type="ECO:0000313" key="1">
    <source>
        <dbReference type="EMBL" id="KAG9224810.1"/>
    </source>
</evidence>
<dbReference type="Proteomes" id="UP000824881">
    <property type="component" value="Unassembled WGS sequence"/>
</dbReference>
<protein>
    <submittedName>
        <fullName evidence="1">Uncharacterized protein</fullName>
    </submittedName>
</protein>
<dbReference type="EMBL" id="WQMT02000003">
    <property type="protein sequence ID" value="KAG9224810.1"/>
    <property type="molecule type" value="Genomic_DNA"/>
</dbReference>
<reference evidence="1 2" key="1">
    <citation type="journal article" date="2021" name="Appl. Environ. Microbiol.">
        <title>Genetic linkage and physical mapping for an oyster mushroom Pleurotus cornucopiae and QTL analysis for the trait cap color.</title>
        <authorList>
            <person name="Zhang Y."/>
            <person name="Gao W."/>
            <person name="Sonnenberg A."/>
            <person name="Chen Q."/>
            <person name="Zhang J."/>
            <person name="Huang C."/>
        </authorList>
    </citation>
    <scope>NUCLEOTIDE SEQUENCE [LARGE SCALE GENOMIC DNA]</scope>
    <source>
        <strain evidence="1">CCMSSC00406</strain>
    </source>
</reference>
<name>A0ACB7J3J7_PLECO</name>
<sequence length="1092" mass="121731">MDMNNPKKALQAKEKGNEAFKAGDYYAAIGHYTTAILNNRKDATFPLNRAAAYLKLGKNQDAERDCTTVLELSKSNLKALFRRGQARVGIEKYDAAKEDFEAIIKADPANDATKLELQKLREVMEKLDASKSARAQILTPAPGEPNTVRRRVPIAIVDDIPVSEDLLKPVSTRPLNPSDLPSPTPLQSSTPRTPEPRKLEAKKAEVATASQPPRKPASFKEAKQARDSIKPSRMGGGIFRPTGKHTVFTHVGPSVDDSPKPTMSLFDFSRAMHSLSTASDKWQLLLDNIPPSTLPQLFKTSLEPPLLVSMFEMFQSIEAQSISSRVEALGAYPIMATPPPPNPHGIPSFPNIPSPSGSRNRGSIGSSFSFGPQYLVDSLLDANSSTASHPHSFALDPNRSVLPASPLRSSPRRHRKGKSSSSRYPHPLANDTTDVFQESEDEVDDESEYEWGVVDRMRLWRHDALMQHLYETAAFWGDKILTWTNDPNDAFWLAQTYFMNHQYARAERLLTRPFSTTPPKPPDDEAIHGLTNGHSGKGKGREQDLPPLPLVPRLPMGPGGMIEVPEDMQEGVSRLVDLSVACRYLAAQCQVRQGNWAEATEMLGESNPFRESGRSGPAIPNVDGGIKVEASMCYLRGILMQKLNRGDSAKECYMEALALDVKCYDAFLALIDGELLTVNEEWDFIQGLAYKEQTPEDAAFVQLMYTSRLRKYMHAVEHELTRRRLVEEYKLGDNPDVLYSFADALYSSFKWADCYEITSRILNMVAIHKQTMNIHVACMYHLEHLHSKLFLLAHELVEREPENPASWYAVGVWYLASAKYPQARQYFSKTSLMDPRHSAAWVAFGHTFSLEGEHDHAVTAYSTCARMFTGTHMPLMFVGMEHIILSNFALADEALHAANTLCDGDPLLMNECGVMAYNHGDYQGAADLFVKALDVAGVTQSSEKTWCTTYMNLGTALRKLKRYQEAHAAYQKVLDLEPRNAMALGFMGMVYQFMGNLDVAIVKYHEALSIDPINNQMLELLNLALDRSTIVPIKYSQGQVDAAIRRDREQKMLGLMRVQKGKERATNEMVAGFQPQPGHVDEANSSNDMSVG</sequence>
<accession>A0ACB7J3J7</accession>
<keyword evidence="2" id="KW-1185">Reference proteome</keyword>
<gene>
    <name evidence="1" type="ORF">CCMSSC00406_0002039</name>
</gene>
<proteinExistence type="predicted"/>